<evidence type="ECO:0000256" key="9">
    <source>
        <dbReference type="ARBA" id="ARBA00023277"/>
    </source>
</evidence>
<dbReference type="Gene3D" id="2.60.120.430">
    <property type="entry name" value="Galactose-binding lectin"/>
    <property type="match status" value="1"/>
</dbReference>
<keyword evidence="8" id="KW-0325">Glycoprotein</keyword>
<sequence>MLVGFWQLLIIFINIILSLSLDPTTVVLAMNTGGITYVSAYGFTYSPDTYNTQGSSYFDGSQTITQTLNGYIYQSERVSTGTWGYDIPVSPDGTYVLILEFAEIFWTVTGNM</sequence>
<organism evidence="12 13">
    <name type="scientific">Blepharisma stoltei</name>
    <dbReference type="NCBI Taxonomy" id="1481888"/>
    <lineage>
        <taxon>Eukaryota</taxon>
        <taxon>Sar</taxon>
        <taxon>Alveolata</taxon>
        <taxon>Ciliophora</taxon>
        <taxon>Postciliodesmatophora</taxon>
        <taxon>Heterotrichea</taxon>
        <taxon>Heterotrichida</taxon>
        <taxon>Blepharismidae</taxon>
        <taxon>Blepharisma</taxon>
    </lineage>
</organism>
<accession>A0AAU9KJL3</accession>
<evidence type="ECO:0000256" key="1">
    <source>
        <dbReference type="ARBA" id="ARBA00004115"/>
    </source>
</evidence>
<keyword evidence="6" id="KW-1133">Transmembrane helix</keyword>
<evidence type="ECO:0000256" key="8">
    <source>
        <dbReference type="ARBA" id="ARBA00023180"/>
    </source>
</evidence>
<protein>
    <recommendedName>
        <fullName evidence="11">Malectin domain-containing protein</fullName>
    </recommendedName>
</protein>
<dbReference type="EMBL" id="CAJZBQ010000063">
    <property type="protein sequence ID" value="CAG9335960.1"/>
    <property type="molecule type" value="Genomic_DNA"/>
</dbReference>
<dbReference type="AlphaFoldDB" id="A0AAU9KJL3"/>
<evidence type="ECO:0000259" key="11">
    <source>
        <dbReference type="Pfam" id="PF11721"/>
    </source>
</evidence>
<comment type="subcellular location">
    <subcellularLocation>
        <location evidence="1">Endoplasmic reticulum membrane</location>
        <topology evidence="1">Single-pass type I membrane protein</topology>
    </subcellularLocation>
</comment>
<feature type="signal peptide" evidence="10">
    <location>
        <begin position="1"/>
        <end position="20"/>
    </location>
</feature>
<dbReference type="InterPro" id="IPR039155">
    <property type="entry name" value="MLEC"/>
</dbReference>
<dbReference type="PANTHER" id="PTHR13460">
    <property type="match status" value="1"/>
</dbReference>
<evidence type="ECO:0000256" key="10">
    <source>
        <dbReference type="SAM" id="SignalP"/>
    </source>
</evidence>
<evidence type="ECO:0000256" key="6">
    <source>
        <dbReference type="ARBA" id="ARBA00022989"/>
    </source>
</evidence>
<evidence type="ECO:0000313" key="13">
    <source>
        <dbReference type="Proteomes" id="UP001162131"/>
    </source>
</evidence>
<dbReference type="GO" id="GO:0030246">
    <property type="term" value="F:carbohydrate binding"/>
    <property type="evidence" value="ECO:0007669"/>
    <property type="project" value="InterPro"/>
</dbReference>
<keyword evidence="3" id="KW-0812">Transmembrane</keyword>
<keyword evidence="7" id="KW-0472">Membrane</keyword>
<dbReference type="InterPro" id="IPR021720">
    <property type="entry name" value="Malectin_dom"/>
</dbReference>
<comment type="caution">
    <text evidence="12">The sequence shown here is derived from an EMBL/GenBank/DDBJ whole genome shotgun (WGS) entry which is preliminary data.</text>
</comment>
<name>A0AAU9KJL3_9CILI</name>
<dbReference type="Proteomes" id="UP001162131">
    <property type="component" value="Unassembled WGS sequence"/>
</dbReference>
<evidence type="ECO:0000256" key="2">
    <source>
        <dbReference type="ARBA" id="ARBA00009141"/>
    </source>
</evidence>
<comment type="similarity">
    <text evidence="2">Belongs to the malectin family.</text>
</comment>
<feature type="domain" description="Malectin" evidence="11">
    <location>
        <begin position="26"/>
        <end position="109"/>
    </location>
</feature>
<evidence type="ECO:0000256" key="7">
    <source>
        <dbReference type="ARBA" id="ARBA00023136"/>
    </source>
</evidence>
<dbReference type="PANTHER" id="PTHR13460:SF0">
    <property type="entry name" value="MALECTIN"/>
    <property type="match status" value="1"/>
</dbReference>
<dbReference type="Pfam" id="PF11721">
    <property type="entry name" value="Malectin"/>
    <property type="match status" value="1"/>
</dbReference>
<reference evidence="12" key="1">
    <citation type="submission" date="2021-09" db="EMBL/GenBank/DDBJ databases">
        <authorList>
            <consortium name="AG Swart"/>
            <person name="Singh M."/>
            <person name="Singh A."/>
            <person name="Seah K."/>
            <person name="Emmerich C."/>
        </authorList>
    </citation>
    <scope>NUCLEOTIDE SEQUENCE</scope>
    <source>
        <strain evidence="12">ATCC30299</strain>
    </source>
</reference>
<feature type="chain" id="PRO_5043538224" description="Malectin domain-containing protein" evidence="10">
    <location>
        <begin position="21"/>
        <end position="112"/>
    </location>
</feature>
<evidence type="ECO:0000256" key="3">
    <source>
        <dbReference type="ARBA" id="ARBA00022692"/>
    </source>
</evidence>
<keyword evidence="5" id="KW-0256">Endoplasmic reticulum</keyword>
<proteinExistence type="inferred from homology"/>
<keyword evidence="13" id="KW-1185">Reference proteome</keyword>
<evidence type="ECO:0000256" key="5">
    <source>
        <dbReference type="ARBA" id="ARBA00022824"/>
    </source>
</evidence>
<dbReference type="GO" id="GO:0005789">
    <property type="term" value="C:endoplasmic reticulum membrane"/>
    <property type="evidence" value="ECO:0007669"/>
    <property type="project" value="UniProtKB-SubCell"/>
</dbReference>
<evidence type="ECO:0000313" key="12">
    <source>
        <dbReference type="EMBL" id="CAG9335960.1"/>
    </source>
</evidence>
<evidence type="ECO:0000256" key="4">
    <source>
        <dbReference type="ARBA" id="ARBA00022729"/>
    </source>
</evidence>
<keyword evidence="9" id="KW-0119">Carbohydrate metabolism</keyword>
<gene>
    <name evidence="12" type="ORF">BSTOLATCC_MIC65271</name>
</gene>
<keyword evidence="4 10" id="KW-0732">Signal</keyword>